<name>A0ABS4FIK2_9BACL</name>
<keyword evidence="1" id="KW-0472">Membrane</keyword>
<keyword evidence="3" id="KW-1185">Reference proteome</keyword>
<evidence type="ECO:0000313" key="3">
    <source>
        <dbReference type="Proteomes" id="UP000706926"/>
    </source>
</evidence>
<dbReference type="EMBL" id="JAGGKI010000019">
    <property type="protein sequence ID" value="MBP1896030.1"/>
    <property type="molecule type" value="Genomic_DNA"/>
</dbReference>
<accession>A0ABS4FIK2</accession>
<keyword evidence="1" id="KW-0812">Transmembrane</keyword>
<gene>
    <name evidence="2" type="ORF">J2Z18_005140</name>
</gene>
<feature type="transmembrane region" description="Helical" evidence="1">
    <location>
        <begin position="6"/>
        <end position="24"/>
    </location>
</feature>
<proteinExistence type="predicted"/>
<protein>
    <submittedName>
        <fullName evidence="2">Uncharacterized protein</fullName>
    </submittedName>
</protein>
<comment type="caution">
    <text evidence="2">The sequence shown here is derived from an EMBL/GenBank/DDBJ whole genome shotgun (WGS) entry which is preliminary data.</text>
</comment>
<sequence>MKLITLVFPFIATILLVWIVMILLKRMKK</sequence>
<organism evidence="2 3">
    <name type="scientific">Paenibacillus lactis</name>
    <dbReference type="NCBI Taxonomy" id="228574"/>
    <lineage>
        <taxon>Bacteria</taxon>
        <taxon>Bacillati</taxon>
        <taxon>Bacillota</taxon>
        <taxon>Bacilli</taxon>
        <taxon>Bacillales</taxon>
        <taxon>Paenibacillaceae</taxon>
        <taxon>Paenibacillus</taxon>
    </lineage>
</organism>
<keyword evidence="1" id="KW-1133">Transmembrane helix</keyword>
<dbReference type="Proteomes" id="UP000706926">
    <property type="component" value="Unassembled WGS sequence"/>
</dbReference>
<evidence type="ECO:0000313" key="2">
    <source>
        <dbReference type="EMBL" id="MBP1896030.1"/>
    </source>
</evidence>
<evidence type="ECO:0000256" key="1">
    <source>
        <dbReference type="SAM" id="Phobius"/>
    </source>
</evidence>
<reference evidence="2 3" key="1">
    <citation type="submission" date="2021-03" db="EMBL/GenBank/DDBJ databases">
        <title>Genomic Encyclopedia of Type Strains, Phase IV (KMG-IV): sequencing the most valuable type-strain genomes for metagenomic binning, comparative biology and taxonomic classification.</title>
        <authorList>
            <person name="Goeker M."/>
        </authorList>
    </citation>
    <scope>NUCLEOTIDE SEQUENCE [LARGE SCALE GENOMIC DNA]</scope>
    <source>
        <strain evidence="2 3">DSM 15596</strain>
    </source>
</reference>